<keyword evidence="1" id="KW-0812">Transmembrane</keyword>
<sequence>MDRAATFTLDELDLRRATRLNVFCAMRDVRTLRGVALLWGVALLPTAGHFLGATGVTAELRVGMLMFAFFVTAALFSACIGFPLLMAPLTIRRRFREEKLLRQPVSARWDVEAFEASLSGVHNRIPWADYLKWREDRHLFLFFLSSYNSQILPKRVLSEEQAEDIRRVLSACQGSGAAPTMEPCPPNPSQS</sequence>
<dbReference type="EMBL" id="CP102774">
    <property type="protein sequence ID" value="UZF87631.1"/>
    <property type="molecule type" value="Genomic_DNA"/>
</dbReference>
<feature type="transmembrane region" description="Helical" evidence="1">
    <location>
        <begin position="64"/>
        <end position="86"/>
    </location>
</feature>
<feature type="domain" description="YcxB-like C-terminal" evidence="2">
    <location>
        <begin position="109"/>
        <end position="167"/>
    </location>
</feature>
<organism evidence="3">
    <name type="scientific">Bosea sp. NBC_00436</name>
    <dbReference type="NCBI Taxonomy" id="2969620"/>
    <lineage>
        <taxon>Bacteria</taxon>
        <taxon>Pseudomonadati</taxon>
        <taxon>Pseudomonadota</taxon>
        <taxon>Alphaproteobacteria</taxon>
        <taxon>Hyphomicrobiales</taxon>
        <taxon>Boseaceae</taxon>
        <taxon>Bosea</taxon>
    </lineage>
</organism>
<feature type="transmembrane region" description="Helical" evidence="1">
    <location>
        <begin position="36"/>
        <end position="58"/>
    </location>
</feature>
<accession>A0A9E7ZX43</accession>
<proteinExistence type="predicted"/>
<evidence type="ECO:0000256" key="1">
    <source>
        <dbReference type="SAM" id="Phobius"/>
    </source>
</evidence>
<keyword evidence="1" id="KW-0472">Membrane</keyword>
<evidence type="ECO:0000259" key="2">
    <source>
        <dbReference type="Pfam" id="PF14317"/>
    </source>
</evidence>
<dbReference type="Pfam" id="PF14317">
    <property type="entry name" value="YcxB"/>
    <property type="match status" value="1"/>
</dbReference>
<reference evidence="3" key="1">
    <citation type="submission" date="2022-08" db="EMBL/GenBank/DDBJ databases">
        <title>Complete Genome Sequences of 2 Bosea sp. soil isolates.</title>
        <authorList>
            <person name="Alvarez Arevalo M."/>
            <person name="Sterndorff E.B."/>
            <person name="Faurdal D."/>
            <person name="Joergensen T.S."/>
            <person name="Weber T."/>
        </authorList>
    </citation>
    <scope>NUCLEOTIDE SEQUENCE</scope>
    <source>
        <strain evidence="3">NBC_00436</strain>
    </source>
</reference>
<keyword evidence="1" id="KW-1133">Transmembrane helix</keyword>
<name>A0A9E7ZX43_9HYPH</name>
<protein>
    <submittedName>
        <fullName evidence="3">YcxB family protein</fullName>
    </submittedName>
</protein>
<evidence type="ECO:0000313" key="3">
    <source>
        <dbReference type="EMBL" id="UZF87631.1"/>
    </source>
</evidence>
<dbReference type="InterPro" id="IPR025588">
    <property type="entry name" value="YcxB-like_C"/>
</dbReference>
<dbReference type="AlphaFoldDB" id="A0A9E7ZX43"/>
<gene>
    <name evidence="3" type="ORF">NWE54_02220</name>
</gene>